<sequence length="389" mass="43424">MDREVEIWKTHYSSKHRILLVGEGDFSFSLCLARAFGSASNMVATSLDTQEDIARKYRKGIGNVRKLEERGCFVLHEVDAEQMSQHFFLRTQRFDRIVYNFPHVGFLFSESNYRQIQLNKRLVKSFLKNAKVLLRKEGEIHVAHKEGEPYSKWDLVGIAEEIGLVLHDVVPFYKDEYPGYRNKRGHGSCPDAQFNLGDCSTYKFRLNHSPLLNFDEQRSATLTTWSEPSSDAVSFDPVSLTTPTYSIVDLQALFSQLQPPSSSTSNPALSVTRGAYTPLVLPTITTANGSTMTDSRMGVGTGSKVGQFFELTSLHFPSSSVSASVVAASASIELWHSRLDHVSLPRIKTLVSKGLLSSVYSSPFDCMPCCENLTLFLKPGAKTPKIGFK</sequence>
<organism evidence="3">
    <name type="scientific">Fagus sylvatica</name>
    <name type="common">Beechnut</name>
    <dbReference type="NCBI Taxonomy" id="28930"/>
    <lineage>
        <taxon>Eukaryota</taxon>
        <taxon>Viridiplantae</taxon>
        <taxon>Streptophyta</taxon>
        <taxon>Embryophyta</taxon>
        <taxon>Tracheophyta</taxon>
        <taxon>Spermatophyta</taxon>
        <taxon>Magnoliopsida</taxon>
        <taxon>eudicotyledons</taxon>
        <taxon>Gunneridae</taxon>
        <taxon>Pentapetalae</taxon>
        <taxon>rosids</taxon>
        <taxon>fabids</taxon>
        <taxon>Fagales</taxon>
        <taxon>Fagaceae</taxon>
        <taxon>Fagus</taxon>
    </lineage>
</organism>
<evidence type="ECO:0000313" key="3">
    <source>
        <dbReference type="EMBL" id="SPD16236.1"/>
    </source>
</evidence>
<proteinExistence type="predicted"/>
<dbReference type="AlphaFoldDB" id="A0A2N9HQ11"/>
<evidence type="ECO:0000259" key="2">
    <source>
        <dbReference type="Pfam" id="PF13976"/>
    </source>
</evidence>
<dbReference type="GO" id="GO:0070042">
    <property type="term" value="F:rRNA (uridine-N3-)-methyltransferase activity"/>
    <property type="evidence" value="ECO:0007669"/>
    <property type="project" value="InterPro"/>
</dbReference>
<evidence type="ECO:0000259" key="1">
    <source>
        <dbReference type="Pfam" id="PF10354"/>
    </source>
</evidence>
<dbReference type="Pfam" id="PF13976">
    <property type="entry name" value="gag_pre-integrs"/>
    <property type="match status" value="1"/>
</dbReference>
<accession>A0A2N9HQ11</accession>
<gene>
    <name evidence="3" type="ORF">FSB_LOCUS44118</name>
</gene>
<dbReference type="GO" id="GO:0070475">
    <property type="term" value="P:rRNA base methylation"/>
    <property type="evidence" value="ECO:0007669"/>
    <property type="project" value="InterPro"/>
</dbReference>
<dbReference type="PANTHER" id="PTHR11538:SF63">
    <property type="entry name" value="25S RRNA (URIDINE-N(3))-METHYLTRANSFERASE BMT5-LIKE DOMAIN-CONTAINING PROTEIN"/>
    <property type="match status" value="1"/>
</dbReference>
<dbReference type="EMBL" id="OIVN01004237">
    <property type="protein sequence ID" value="SPD16236.1"/>
    <property type="molecule type" value="Genomic_DNA"/>
</dbReference>
<protein>
    <recommendedName>
        <fullName evidence="4">25S rRNA (uridine-N(3))-methyltransferase BMT5-like domain-containing protein</fullName>
    </recommendedName>
</protein>
<dbReference type="Pfam" id="PF10354">
    <property type="entry name" value="BMT5-like"/>
    <property type="match status" value="1"/>
</dbReference>
<dbReference type="InterPro" id="IPR029063">
    <property type="entry name" value="SAM-dependent_MTases_sf"/>
</dbReference>
<feature type="domain" description="25S rRNA (uridine-N(3))-methyltransferase BMT5-like" evidence="1">
    <location>
        <begin position="19"/>
        <end position="184"/>
    </location>
</feature>
<dbReference type="GO" id="GO:0005737">
    <property type="term" value="C:cytoplasm"/>
    <property type="evidence" value="ECO:0007669"/>
    <property type="project" value="TreeGrafter"/>
</dbReference>
<evidence type="ECO:0008006" key="4">
    <source>
        <dbReference type="Google" id="ProtNLM"/>
    </source>
</evidence>
<name>A0A2N9HQ11_FAGSY</name>
<dbReference type="SUPFAM" id="SSF53335">
    <property type="entry name" value="S-adenosyl-L-methionine-dependent methyltransferases"/>
    <property type="match status" value="1"/>
</dbReference>
<dbReference type="InterPro" id="IPR019446">
    <property type="entry name" value="BMT5-like"/>
</dbReference>
<reference evidence="3" key="1">
    <citation type="submission" date="2018-02" db="EMBL/GenBank/DDBJ databases">
        <authorList>
            <person name="Cohen D.B."/>
            <person name="Kent A.D."/>
        </authorList>
    </citation>
    <scope>NUCLEOTIDE SEQUENCE</scope>
</reference>
<feature type="domain" description="GAG-pre-integrase" evidence="2">
    <location>
        <begin position="317"/>
        <end position="369"/>
    </location>
</feature>
<dbReference type="PANTHER" id="PTHR11538">
    <property type="entry name" value="PHENYLALANYL-TRNA SYNTHETASE"/>
    <property type="match status" value="1"/>
</dbReference>
<dbReference type="InterPro" id="IPR025724">
    <property type="entry name" value="GAG-pre-integrase_dom"/>
</dbReference>